<sequence>MTIFSMLEKRRAVRNYEDRPVEKEKIIQLLEAATWAPNDRLREPWSFYIFQGEGKKKYQQIAEDFLFERFPDKEKLRESSLKVVKNTPLIIVVTSDIIEDDPAASEDNEYAVCCAIHSMWLAAEELGLGFVWRTRGVGLVRDERLFSLIDSPENKKIIGSLFIGYPDEKALENMKEKKRTDYLEKTTWCQ</sequence>
<dbReference type="Proteomes" id="UP001237207">
    <property type="component" value="Unassembled WGS sequence"/>
</dbReference>
<keyword evidence="6" id="KW-0560">Oxidoreductase</keyword>
<dbReference type="EMBL" id="JAUSUC010000005">
    <property type="protein sequence ID" value="MDQ0214223.1"/>
    <property type="molecule type" value="Genomic_DNA"/>
</dbReference>
<dbReference type="Gene3D" id="3.40.109.10">
    <property type="entry name" value="NADH Oxidase"/>
    <property type="match status" value="1"/>
</dbReference>
<dbReference type="InterPro" id="IPR052530">
    <property type="entry name" value="NAD(P)H_nitroreductase"/>
</dbReference>
<evidence type="ECO:0000256" key="4">
    <source>
        <dbReference type="ARBA" id="ARBA00022643"/>
    </source>
</evidence>
<protein>
    <submittedName>
        <fullName evidence="9">Nitroreductase</fullName>
    </submittedName>
</protein>
<organism evidence="9 10">
    <name type="scientific">Oikeobacillus pervagus</name>
    <dbReference type="NCBI Taxonomy" id="1325931"/>
    <lineage>
        <taxon>Bacteria</taxon>
        <taxon>Bacillati</taxon>
        <taxon>Bacillota</taxon>
        <taxon>Bacilli</taxon>
        <taxon>Bacillales</taxon>
        <taxon>Bacillaceae</taxon>
        <taxon>Oikeobacillus</taxon>
    </lineage>
</organism>
<dbReference type="RefSeq" id="WP_307256214.1">
    <property type="nucleotide sequence ID" value="NZ_JAUSUC010000005.1"/>
</dbReference>
<keyword evidence="3" id="KW-0285">Flavoprotein</keyword>
<dbReference type="PANTHER" id="PTHR43821">
    <property type="entry name" value="NAD(P)H NITROREDUCTASE YDJA-RELATED"/>
    <property type="match status" value="1"/>
</dbReference>
<keyword evidence="4" id="KW-0288">FMN</keyword>
<keyword evidence="10" id="KW-1185">Reference proteome</keyword>
<dbReference type="GO" id="GO:0016491">
    <property type="term" value="F:oxidoreductase activity"/>
    <property type="evidence" value="ECO:0007669"/>
    <property type="project" value="UniProtKB-KW"/>
</dbReference>
<dbReference type="AlphaFoldDB" id="A0AAJ1SWN0"/>
<evidence type="ECO:0000313" key="10">
    <source>
        <dbReference type="Proteomes" id="UP001237207"/>
    </source>
</evidence>
<evidence type="ECO:0000256" key="7">
    <source>
        <dbReference type="ARBA" id="ARBA00023027"/>
    </source>
</evidence>
<dbReference type="Pfam" id="PF00881">
    <property type="entry name" value="Nitroreductase"/>
    <property type="match status" value="1"/>
</dbReference>
<comment type="cofactor">
    <cofactor evidence="1">
        <name>FMN</name>
        <dbReference type="ChEBI" id="CHEBI:58210"/>
    </cofactor>
</comment>
<dbReference type="InterPro" id="IPR026021">
    <property type="entry name" value="YdjA-like"/>
</dbReference>
<reference evidence="9" key="1">
    <citation type="submission" date="2023-07" db="EMBL/GenBank/DDBJ databases">
        <title>Genomic Encyclopedia of Type Strains, Phase IV (KMG-IV): sequencing the most valuable type-strain genomes for metagenomic binning, comparative biology and taxonomic classification.</title>
        <authorList>
            <person name="Goeker M."/>
        </authorList>
    </citation>
    <scope>NUCLEOTIDE SEQUENCE</scope>
    <source>
        <strain evidence="9">DSM 23947</strain>
    </source>
</reference>
<dbReference type="CDD" id="cd02135">
    <property type="entry name" value="YdjA-like"/>
    <property type="match status" value="1"/>
</dbReference>
<evidence type="ECO:0000256" key="3">
    <source>
        <dbReference type="ARBA" id="ARBA00022630"/>
    </source>
</evidence>
<name>A0AAJ1SWN0_9BACI</name>
<dbReference type="InterPro" id="IPR029479">
    <property type="entry name" value="Nitroreductase"/>
</dbReference>
<comment type="similarity">
    <text evidence="2">Belongs to the nitroreductase family.</text>
</comment>
<evidence type="ECO:0000256" key="2">
    <source>
        <dbReference type="ARBA" id="ARBA00007118"/>
    </source>
</evidence>
<proteinExistence type="inferred from homology"/>
<gene>
    <name evidence="9" type="ORF">J2S13_000619</name>
</gene>
<keyword evidence="5" id="KW-0521">NADP</keyword>
<evidence type="ECO:0000259" key="8">
    <source>
        <dbReference type="Pfam" id="PF00881"/>
    </source>
</evidence>
<comment type="caution">
    <text evidence="9">The sequence shown here is derived from an EMBL/GenBank/DDBJ whole genome shotgun (WGS) entry which is preliminary data.</text>
</comment>
<keyword evidence="7" id="KW-0520">NAD</keyword>
<feature type="domain" description="Nitroreductase" evidence="8">
    <location>
        <begin position="8"/>
        <end position="165"/>
    </location>
</feature>
<evidence type="ECO:0000256" key="6">
    <source>
        <dbReference type="ARBA" id="ARBA00023002"/>
    </source>
</evidence>
<evidence type="ECO:0000313" key="9">
    <source>
        <dbReference type="EMBL" id="MDQ0214223.1"/>
    </source>
</evidence>
<evidence type="ECO:0000256" key="5">
    <source>
        <dbReference type="ARBA" id="ARBA00022857"/>
    </source>
</evidence>
<evidence type="ECO:0000256" key="1">
    <source>
        <dbReference type="ARBA" id="ARBA00001917"/>
    </source>
</evidence>
<accession>A0AAJ1SWN0</accession>
<dbReference type="PANTHER" id="PTHR43821:SF1">
    <property type="entry name" value="NAD(P)H NITROREDUCTASE YDJA-RELATED"/>
    <property type="match status" value="1"/>
</dbReference>
<dbReference type="InterPro" id="IPR000415">
    <property type="entry name" value="Nitroreductase-like"/>
</dbReference>
<dbReference type="SUPFAM" id="SSF55469">
    <property type="entry name" value="FMN-dependent nitroreductase-like"/>
    <property type="match status" value="1"/>
</dbReference>